<dbReference type="InterPro" id="IPR013320">
    <property type="entry name" value="ConA-like_dom_sf"/>
</dbReference>
<dbReference type="InterPro" id="IPR008264">
    <property type="entry name" value="Beta_glucanase"/>
</dbReference>
<dbReference type="SUPFAM" id="SSF49899">
    <property type="entry name" value="Concanavalin A-like lectins/glucanases"/>
    <property type="match status" value="1"/>
</dbReference>
<keyword evidence="3" id="KW-0378">Hydrolase</keyword>
<reference evidence="11 12" key="1">
    <citation type="submission" date="2018-08" db="EMBL/GenBank/DDBJ databases">
        <title>Draft genome sequence of Rhodobacter sphaeroides FY.</title>
        <authorList>
            <person name="Rayyan A."/>
            <person name="Meyer T.E."/>
            <person name="Kyndt J.A."/>
        </authorList>
    </citation>
    <scope>NUCLEOTIDE SEQUENCE [LARGE SCALE GENOMIC DNA]</scope>
    <source>
        <strain evidence="11 12">FY</strain>
    </source>
</reference>
<dbReference type="PRINTS" id="PR00737">
    <property type="entry name" value="GLHYDRLASE16"/>
</dbReference>
<dbReference type="Gene3D" id="2.60.120.200">
    <property type="match status" value="1"/>
</dbReference>
<evidence type="ECO:0000256" key="1">
    <source>
        <dbReference type="ARBA" id="ARBA00006865"/>
    </source>
</evidence>
<feature type="active site" description="Nucleophile" evidence="8">
    <location>
        <position position="134"/>
    </location>
</feature>
<dbReference type="AlphaFoldDB" id="A0AAX1URC6"/>
<feature type="domain" description="GH16" evidence="10">
    <location>
        <begin position="27"/>
        <end position="247"/>
    </location>
</feature>
<evidence type="ECO:0000313" key="11">
    <source>
        <dbReference type="EMBL" id="RHZ98134.1"/>
    </source>
</evidence>
<protein>
    <recommendedName>
        <fullName evidence="2">Beta-glucanase</fullName>
    </recommendedName>
    <alternativeName>
        <fullName evidence="7">1,3-1,4-beta-D-glucan 4-glucanohydrolase</fullName>
    </alternativeName>
    <alternativeName>
        <fullName evidence="6">Endo-beta-1,3-1,4 glucanase</fullName>
    </alternativeName>
    <alternativeName>
        <fullName evidence="5">Lichenase</fullName>
    </alternativeName>
</protein>
<dbReference type="InterPro" id="IPR044791">
    <property type="entry name" value="Beta-glucanase/XTH"/>
</dbReference>
<gene>
    <name evidence="11" type="ORF">D1114_02655</name>
</gene>
<feature type="chain" id="PRO_5043836153" description="Beta-glucanase" evidence="9">
    <location>
        <begin position="27"/>
        <end position="260"/>
    </location>
</feature>
<dbReference type="Proteomes" id="UP000266305">
    <property type="component" value="Unassembled WGS sequence"/>
</dbReference>
<evidence type="ECO:0000256" key="9">
    <source>
        <dbReference type="SAM" id="SignalP"/>
    </source>
</evidence>
<dbReference type="EMBL" id="QWGP01000002">
    <property type="protein sequence ID" value="RHZ98134.1"/>
    <property type="molecule type" value="Genomic_DNA"/>
</dbReference>
<evidence type="ECO:0000259" key="10">
    <source>
        <dbReference type="PROSITE" id="PS51762"/>
    </source>
</evidence>
<dbReference type="InterPro" id="IPR000757">
    <property type="entry name" value="Beta-glucanase-like"/>
</dbReference>
<comment type="caution">
    <text evidence="11">The sequence shown here is derived from an EMBL/GenBank/DDBJ whole genome shotgun (WGS) entry which is preliminary data.</text>
</comment>
<dbReference type="Pfam" id="PF00722">
    <property type="entry name" value="Glyco_hydro_16"/>
    <property type="match status" value="1"/>
</dbReference>
<comment type="similarity">
    <text evidence="1">Belongs to the glycosyl hydrolase 16 family.</text>
</comment>
<sequence>MSPRQTLLRRCLAASLPLLLALPAAAQDGPASFREDFDRIDGKRWFISDGWTNGPHQNCDWSQKAVRAEDGILKLMYFTDPSGQGKNRCSEIQTQERYLHGTFEARVRTDHRASGLNAAFFSYIGPVHGEPHDEIDFEILTRNTSSVDVNTYVSGEPKNGAKVALDPPTDEDWHTFSFIWEPERIRWFVDGKLVHEATETLPVTAQKIFFSHWSTDVLTEWMGAFRAPQKPVALEVDWVAWTAPGEACQFPESVLCQLEN</sequence>
<feature type="signal peptide" evidence="9">
    <location>
        <begin position="1"/>
        <end position="26"/>
    </location>
</feature>
<dbReference type="GeneID" id="67446303"/>
<keyword evidence="4" id="KW-0326">Glycosidase</keyword>
<evidence type="ECO:0000256" key="6">
    <source>
        <dbReference type="ARBA" id="ARBA00029771"/>
    </source>
</evidence>
<evidence type="ECO:0000313" key="12">
    <source>
        <dbReference type="Proteomes" id="UP000266305"/>
    </source>
</evidence>
<dbReference type="GO" id="GO:0005975">
    <property type="term" value="P:carbohydrate metabolic process"/>
    <property type="evidence" value="ECO:0007669"/>
    <property type="project" value="InterPro"/>
</dbReference>
<evidence type="ECO:0000256" key="2">
    <source>
        <dbReference type="ARBA" id="ARBA00014569"/>
    </source>
</evidence>
<dbReference type="PANTHER" id="PTHR31062">
    <property type="entry name" value="XYLOGLUCAN ENDOTRANSGLUCOSYLASE/HYDROLASE PROTEIN 8-RELATED"/>
    <property type="match status" value="1"/>
</dbReference>
<evidence type="ECO:0000256" key="7">
    <source>
        <dbReference type="ARBA" id="ARBA00031665"/>
    </source>
</evidence>
<evidence type="ECO:0000256" key="4">
    <source>
        <dbReference type="ARBA" id="ARBA00023295"/>
    </source>
</evidence>
<evidence type="ECO:0000256" key="8">
    <source>
        <dbReference type="PIRSR" id="PIRSR608264-1"/>
    </source>
</evidence>
<proteinExistence type="inferred from homology"/>
<dbReference type="RefSeq" id="WP_015920356.1">
    <property type="nucleotide sequence ID" value="NZ_CM125964.1"/>
</dbReference>
<keyword evidence="9" id="KW-0732">Signal</keyword>
<evidence type="ECO:0000256" key="5">
    <source>
        <dbReference type="ARBA" id="ARBA00029722"/>
    </source>
</evidence>
<feature type="active site" description="Proton donor" evidence="8">
    <location>
        <position position="138"/>
    </location>
</feature>
<dbReference type="GO" id="GO:0004553">
    <property type="term" value="F:hydrolase activity, hydrolyzing O-glycosyl compounds"/>
    <property type="evidence" value="ECO:0007669"/>
    <property type="project" value="InterPro"/>
</dbReference>
<accession>A0AAX1URC6</accession>
<organism evidence="11 12">
    <name type="scientific">Cereibacter sphaeroides</name>
    <name type="common">Rhodobacter sphaeroides</name>
    <dbReference type="NCBI Taxonomy" id="1063"/>
    <lineage>
        <taxon>Bacteria</taxon>
        <taxon>Pseudomonadati</taxon>
        <taxon>Pseudomonadota</taxon>
        <taxon>Alphaproteobacteria</taxon>
        <taxon>Rhodobacterales</taxon>
        <taxon>Paracoccaceae</taxon>
        <taxon>Cereibacter</taxon>
    </lineage>
</organism>
<evidence type="ECO:0000256" key="3">
    <source>
        <dbReference type="ARBA" id="ARBA00022801"/>
    </source>
</evidence>
<name>A0AAX1URC6_CERSP</name>
<dbReference type="PROSITE" id="PS51762">
    <property type="entry name" value="GH16_2"/>
    <property type="match status" value="1"/>
</dbReference>